<dbReference type="AlphaFoldDB" id="A0A2C9W2G4"/>
<organism evidence="1">
    <name type="scientific">Manihot esculenta</name>
    <name type="common">Cassava</name>
    <name type="synonym">Jatropha manihot</name>
    <dbReference type="NCBI Taxonomy" id="3983"/>
    <lineage>
        <taxon>Eukaryota</taxon>
        <taxon>Viridiplantae</taxon>
        <taxon>Streptophyta</taxon>
        <taxon>Embryophyta</taxon>
        <taxon>Tracheophyta</taxon>
        <taxon>Spermatophyta</taxon>
        <taxon>Magnoliopsida</taxon>
        <taxon>eudicotyledons</taxon>
        <taxon>Gunneridae</taxon>
        <taxon>Pentapetalae</taxon>
        <taxon>rosids</taxon>
        <taxon>fabids</taxon>
        <taxon>Malpighiales</taxon>
        <taxon>Euphorbiaceae</taxon>
        <taxon>Crotonoideae</taxon>
        <taxon>Manihoteae</taxon>
        <taxon>Manihot</taxon>
    </lineage>
</organism>
<dbReference type="EMBL" id="CM004390">
    <property type="protein sequence ID" value="OAY52237.1"/>
    <property type="molecule type" value="Genomic_DNA"/>
</dbReference>
<protein>
    <submittedName>
        <fullName evidence="1">Uncharacterized protein</fullName>
    </submittedName>
</protein>
<sequence length="96" mass="11312">MILFSRHSLPIPFYLREATEVLVINTNCLVKERLMTLKKTSHMNQFLHRQEGFGLRNFFSISSLGHLARKAFLGVLHQLRVIRFLHSLFIFNNPFL</sequence>
<evidence type="ECO:0000313" key="1">
    <source>
        <dbReference type="EMBL" id="OAY52237.1"/>
    </source>
</evidence>
<reference evidence="1" key="1">
    <citation type="submission" date="2016-02" db="EMBL/GenBank/DDBJ databases">
        <title>WGS assembly of Manihot esculenta.</title>
        <authorList>
            <person name="Bredeson J.V."/>
            <person name="Prochnik S.E."/>
            <person name="Lyons J.B."/>
            <person name="Schmutz J."/>
            <person name="Grimwood J."/>
            <person name="Vrebalov J."/>
            <person name="Bart R.S."/>
            <person name="Amuge T."/>
            <person name="Ferguson M.E."/>
            <person name="Green R."/>
            <person name="Putnam N."/>
            <person name="Stites J."/>
            <person name="Rounsley S."/>
            <person name="Rokhsar D.S."/>
        </authorList>
    </citation>
    <scope>NUCLEOTIDE SEQUENCE [LARGE SCALE GENOMIC DNA]</scope>
    <source>
        <tissue evidence="1">Leaf</tissue>
    </source>
</reference>
<gene>
    <name evidence="1" type="ORF">MANES_04G067500</name>
</gene>
<name>A0A2C9W2G4_MANES</name>
<proteinExistence type="predicted"/>
<accession>A0A2C9W2G4</accession>